<dbReference type="InterPro" id="IPR036286">
    <property type="entry name" value="LexA/Signal_pep-like_sf"/>
</dbReference>
<accession>A0AAI8CG86</accession>
<evidence type="ECO:0000256" key="2">
    <source>
        <dbReference type="ARBA" id="ARBA00023125"/>
    </source>
</evidence>
<keyword evidence="3" id="KW-0804">Transcription</keyword>
<dbReference type="RefSeq" id="WP_138424808.1">
    <property type="nucleotide sequence ID" value="NZ_CP010992.1"/>
</dbReference>
<dbReference type="PANTHER" id="PTHR40661:SF1">
    <property type="entry name" value="HTH CRO_C1-TYPE DOMAIN-CONTAINING PROTEIN"/>
    <property type="match status" value="1"/>
</dbReference>
<dbReference type="CDD" id="cd06529">
    <property type="entry name" value="S24_LexA-like"/>
    <property type="match status" value="1"/>
</dbReference>
<dbReference type="Proteomes" id="UP000304840">
    <property type="component" value="Chromosome"/>
</dbReference>
<proteinExistence type="predicted"/>
<keyword evidence="1" id="KW-0805">Transcription regulation</keyword>
<evidence type="ECO:0000313" key="5">
    <source>
        <dbReference type="EMBL" id="AMO19216.1"/>
    </source>
</evidence>
<dbReference type="SUPFAM" id="SSF51306">
    <property type="entry name" value="LexA/Signal peptidase"/>
    <property type="match status" value="1"/>
</dbReference>
<dbReference type="Pfam" id="PF00717">
    <property type="entry name" value="Peptidase_S24"/>
    <property type="match status" value="1"/>
</dbReference>
<dbReference type="InterPro" id="IPR015927">
    <property type="entry name" value="Peptidase_S24_S26A/B/C"/>
</dbReference>
<evidence type="ECO:0000313" key="6">
    <source>
        <dbReference type="Proteomes" id="UP000304840"/>
    </source>
</evidence>
<gene>
    <name evidence="5" type="ORF">UN65_01565</name>
</gene>
<dbReference type="InterPro" id="IPR039418">
    <property type="entry name" value="LexA-like"/>
</dbReference>
<evidence type="ECO:0000256" key="3">
    <source>
        <dbReference type="ARBA" id="ARBA00023163"/>
    </source>
</evidence>
<feature type="domain" description="Peptidase S24/S26A/S26B/S26C" evidence="4">
    <location>
        <begin position="124"/>
        <end position="234"/>
    </location>
</feature>
<keyword evidence="2" id="KW-0238">DNA-binding</keyword>
<reference evidence="5 6" key="2">
    <citation type="submission" date="2019-05" db="EMBL/GenBank/DDBJ databases">
        <authorList>
            <person name="Ravantti J.J."/>
        </authorList>
    </citation>
    <scope>NUCLEOTIDE SEQUENCE [LARGE SCALE GENOMIC DNA]</scope>
    <source>
        <strain evidence="5 6">B185</strain>
    </source>
</reference>
<organism evidence="5 6">
    <name type="scientific">Flavobacterium columnare</name>
    <dbReference type="NCBI Taxonomy" id="996"/>
    <lineage>
        <taxon>Bacteria</taxon>
        <taxon>Pseudomonadati</taxon>
        <taxon>Bacteroidota</taxon>
        <taxon>Flavobacteriia</taxon>
        <taxon>Flavobacteriales</taxon>
        <taxon>Flavobacteriaceae</taxon>
        <taxon>Flavobacterium</taxon>
    </lineage>
</organism>
<protein>
    <submittedName>
        <fullName evidence="5">LexA family transcriptional regulator</fullName>
    </submittedName>
</protein>
<dbReference type="PANTHER" id="PTHR40661">
    <property type="match status" value="1"/>
</dbReference>
<name>A0AAI8CG86_9FLAO</name>
<sequence>MQNISPIKDRILQYIDYKGISKYKFYQETGITRGVLDKESGISEDNIAKFIAYSSEINLEWLLLGKGEMIKPNIKEMSSNKTMTKTMTFSEETKNTKNVINLLNEPTTEYEGIPLIPIDAMAGFGTGGVQVMDYDTQKYVVPEFTELNVDFMLRVKGSSMYPKYNSGDLVACKKLALNDIFFQWNKVYVLDTDQGALIKRIKKGSDGHLLIVSDNSSYEPYELHLSQIHAIAIVLGVIRLE</sequence>
<reference evidence="6" key="1">
    <citation type="submission" date="2016-03" db="EMBL/GenBank/DDBJ databases">
        <title>Flavobacterium columnare strain B185, complete genome.</title>
        <authorList>
            <person name="Sundberg L.-R."/>
            <person name="Papponen P."/>
            <person name="Laanto E."/>
        </authorList>
    </citation>
    <scope>NUCLEOTIDE SEQUENCE [LARGE SCALE GENOMIC DNA]</scope>
    <source>
        <strain evidence="6">B185</strain>
    </source>
</reference>
<evidence type="ECO:0000259" key="4">
    <source>
        <dbReference type="Pfam" id="PF00717"/>
    </source>
</evidence>
<dbReference type="EMBL" id="CP010992">
    <property type="protein sequence ID" value="AMO19216.1"/>
    <property type="molecule type" value="Genomic_DNA"/>
</dbReference>
<dbReference type="Gene3D" id="2.10.109.10">
    <property type="entry name" value="Umud Fragment, subunit A"/>
    <property type="match status" value="1"/>
</dbReference>
<dbReference type="AlphaFoldDB" id="A0AAI8CG86"/>
<evidence type="ECO:0000256" key="1">
    <source>
        <dbReference type="ARBA" id="ARBA00023015"/>
    </source>
</evidence>
<dbReference type="GO" id="GO:0003677">
    <property type="term" value="F:DNA binding"/>
    <property type="evidence" value="ECO:0007669"/>
    <property type="project" value="UniProtKB-KW"/>
</dbReference>